<proteinExistence type="predicted"/>
<dbReference type="Gene3D" id="3.40.109.10">
    <property type="entry name" value="NADH Oxidase"/>
    <property type="match status" value="2"/>
</dbReference>
<protein>
    <submittedName>
        <fullName evidence="1">Molybdopterin biosynthesis protein MoeY</fullName>
    </submittedName>
</protein>
<sequence>MNTDDTLHRILDLARWAPSGDNTQPWRFELPAGGGIVIHGHDTRDWCLYDFDGHASHMAHGALLATLEIAASAFGLRAQWSLRPGSEERAPVYDVALSAEPGVQPHALLPFIEQRAVQRRPMRTTPLSAAQREALQQAVGEDYALEFFESFAARRAMAAVMWHNAHIRLTCPEAFAVHREIIEWGARYSADRIPERAVGVDRATGLLMRWVMQSWARVRFFNRFLLGTVPPRIQLDYIPALACSAHVLMRARRAPAGIEDHVRAGAAMQRMWLTVTRLGLHLQPEMTPVIFRWYVRDGRSFSADEGIRRQAAELAEAFERSVGAGAQDSFAFLCRIGESAPPWSRSLRQSLDALMKS</sequence>
<accession>A0A2T4IGP7</accession>
<dbReference type="SUPFAM" id="SSF55469">
    <property type="entry name" value="FMN-dependent nitroreductase-like"/>
    <property type="match status" value="1"/>
</dbReference>
<dbReference type="EMBL" id="PZKC01000004">
    <property type="protein sequence ID" value="PTD96953.1"/>
    <property type="molecule type" value="Genomic_DNA"/>
</dbReference>
<gene>
    <name evidence="1" type="ORF">C8261_05995</name>
</gene>
<reference evidence="1 2" key="2">
    <citation type="submission" date="2018-04" db="EMBL/GenBank/DDBJ databases">
        <title>Thauera lacus sp. nov., isolated from an saline lake in Inner Mongolia, China.</title>
        <authorList>
            <person name="Liang Q.-Y."/>
        </authorList>
    </citation>
    <scope>NUCLEOTIDE SEQUENCE [LARGE SCALE GENOMIC DNA]</scope>
    <source>
        <strain evidence="1 2">D20</strain>
    </source>
</reference>
<dbReference type="RefSeq" id="WP_107492762.1">
    <property type="nucleotide sequence ID" value="NZ_PZKC01000004.1"/>
</dbReference>
<dbReference type="Proteomes" id="UP000241193">
    <property type="component" value="Unassembled WGS sequence"/>
</dbReference>
<organism evidence="1 2">
    <name type="scientific">Pseudothauera lacus</name>
    <dbReference type="NCBI Taxonomy" id="2136175"/>
    <lineage>
        <taxon>Bacteria</taxon>
        <taxon>Pseudomonadati</taxon>
        <taxon>Pseudomonadota</taxon>
        <taxon>Betaproteobacteria</taxon>
        <taxon>Rhodocyclales</taxon>
        <taxon>Zoogloeaceae</taxon>
        <taxon>Pseudothauera</taxon>
    </lineage>
</organism>
<dbReference type="AlphaFoldDB" id="A0A2T4IGP7"/>
<dbReference type="CDD" id="cd02062">
    <property type="entry name" value="Nitro_FMN_reductase"/>
    <property type="match status" value="1"/>
</dbReference>
<evidence type="ECO:0000313" key="2">
    <source>
        <dbReference type="Proteomes" id="UP000241193"/>
    </source>
</evidence>
<evidence type="ECO:0000313" key="1">
    <source>
        <dbReference type="EMBL" id="PTD96953.1"/>
    </source>
</evidence>
<reference evidence="1 2" key="1">
    <citation type="submission" date="2018-03" db="EMBL/GenBank/DDBJ databases">
        <authorList>
            <person name="Keele B.F."/>
        </authorList>
    </citation>
    <scope>NUCLEOTIDE SEQUENCE [LARGE SCALE GENOMIC DNA]</scope>
    <source>
        <strain evidence="1 2">D20</strain>
    </source>
</reference>
<dbReference type="OrthoDB" id="272552at2"/>
<dbReference type="GO" id="GO:0016491">
    <property type="term" value="F:oxidoreductase activity"/>
    <property type="evidence" value="ECO:0007669"/>
    <property type="project" value="InterPro"/>
</dbReference>
<keyword evidence="2" id="KW-1185">Reference proteome</keyword>
<comment type="caution">
    <text evidence="1">The sequence shown here is derived from an EMBL/GenBank/DDBJ whole genome shotgun (WGS) entry which is preliminary data.</text>
</comment>
<name>A0A2T4IGP7_9RHOO</name>
<dbReference type="InterPro" id="IPR000415">
    <property type="entry name" value="Nitroreductase-like"/>
</dbReference>